<gene>
    <name evidence="2" type="ORF">COU33_02315</name>
</gene>
<dbReference type="EMBL" id="PFBZ01000101">
    <property type="protein sequence ID" value="PIT86584.1"/>
    <property type="molecule type" value="Genomic_DNA"/>
</dbReference>
<dbReference type="Proteomes" id="UP000229362">
    <property type="component" value="Unassembled WGS sequence"/>
</dbReference>
<accession>A0A2M6W199</accession>
<evidence type="ECO:0000256" key="1">
    <source>
        <dbReference type="SAM" id="Phobius"/>
    </source>
</evidence>
<feature type="transmembrane region" description="Helical" evidence="1">
    <location>
        <begin position="37"/>
        <end position="57"/>
    </location>
</feature>
<dbReference type="InterPro" id="IPR010773">
    <property type="entry name" value="Mycophage_PG1_Gp7"/>
</dbReference>
<keyword evidence="1" id="KW-0812">Transmembrane</keyword>
<organism evidence="2 3">
    <name type="scientific">Candidatus Magasanikbacteria bacterium CG10_big_fil_rev_8_21_14_0_10_43_6</name>
    <dbReference type="NCBI Taxonomy" id="1974650"/>
    <lineage>
        <taxon>Bacteria</taxon>
        <taxon>Candidatus Magasanikiibacteriota</taxon>
    </lineage>
</organism>
<dbReference type="Pfam" id="PF07098">
    <property type="entry name" value="DUF1360"/>
    <property type="match status" value="1"/>
</dbReference>
<comment type="caution">
    <text evidence="2">The sequence shown here is derived from an EMBL/GenBank/DDBJ whole genome shotgun (WGS) entry which is preliminary data.</text>
</comment>
<evidence type="ECO:0008006" key="4">
    <source>
        <dbReference type="Google" id="ProtNLM"/>
    </source>
</evidence>
<evidence type="ECO:0000313" key="3">
    <source>
        <dbReference type="Proteomes" id="UP000229362"/>
    </source>
</evidence>
<feature type="transmembrane region" description="Helical" evidence="1">
    <location>
        <begin position="12"/>
        <end position="31"/>
    </location>
</feature>
<dbReference type="AlphaFoldDB" id="A0A2M6W199"/>
<keyword evidence="1" id="KW-0472">Membrane</keyword>
<name>A0A2M6W199_9BACT</name>
<feature type="transmembrane region" description="Helical" evidence="1">
    <location>
        <begin position="125"/>
        <end position="142"/>
    </location>
</feature>
<proteinExistence type="predicted"/>
<evidence type="ECO:0000313" key="2">
    <source>
        <dbReference type="EMBL" id="PIT86584.1"/>
    </source>
</evidence>
<sequence>MSEKMPKDQGMWNAVFSFLFLALFLFLYFVLTDGFDRLKWIFFINTFDVIILSLATYRIIRLVTYDKIFAFVRNWFLDEKDGKMEKPSKGPRRTVAELIECIWCTGLWGALGVTIVYFAFPIGRLFVIILAVAAVGSFLQNFSQMVARIGNK</sequence>
<keyword evidence="1" id="KW-1133">Transmembrane helix</keyword>
<reference evidence="3" key="1">
    <citation type="submission" date="2017-09" db="EMBL/GenBank/DDBJ databases">
        <title>Depth-based differentiation of microbial function through sediment-hosted aquifers and enrichment of novel symbionts in the deep terrestrial subsurface.</title>
        <authorList>
            <person name="Probst A.J."/>
            <person name="Ladd B."/>
            <person name="Jarett J.K."/>
            <person name="Geller-Mcgrath D.E."/>
            <person name="Sieber C.M.K."/>
            <person name="Emerson J.B."/>
            <person name="Anantharaman K."/>
            <person name="Thomas B.C."/>
            <person name="Malmstrom R."/>
            <person name="Stieglmeier M."/>
            <person name="Klingl A."/>
            <person name="Woyke T."/>
            <person name="Ryan C.M."/>
            <person name="Banfield J.F."/>
        </authorList>
    </citation>
    <scope>NUCLEOTIDE SEQUENCE [LARGE SCALE GENOMIC DNA]</scope>
</reference>
<protein>
    <recommendedName>
        <fullName evidence="4">DUF1360 domain-containing protein</fullName>
    </recommendedName>
</protein>
<feature type="transmembrane region" description="Helical" evidence="1">
    <location>
        <begin position="98"/>
        <end position="119"/>
    </location>
</feature>